<dbReference type="SUPFAM" id="SSF103473">
    <property type="entry name" value="MFS general substrate transporter"/>
    <property type="match status" value="2"/>
</dbReference>
<dbReference type="PANTHER" id="PTHR23519">
    <property type="entry name" value="AUTOPHAGY-RELATED PROTEIN 22"/>
    <property type="match status" value="1"/>
</dbReference>
<dbReference type="InterPro" id="IPR001841">
    <property type="entry name" value="Znf_RING"/>
</dbReference>
<evidence type="ECO:0000256" key="5">
    <source>
        <dbReference type="ARBA" id="ARBA00022618"/>
    </source>
</evidence>
<keyword evidence="7" id="KW-0498">Mitosis</keyword>
<dbReference type="GO" id="GO:0051301">
    <property type="term" value="P:cell division"/>
    <property type="evidence" value="ECO:0007669"/>
    <property type="project" value="UniProtKB-KW"/>
</dbReference>
<dbReference type="Pfam" id="PF11700">
    <property type="entry name" value="ATG22"/>
    <property type="match status" value="1"/>
</dbReference>
<dbReference type="PROSITE" id="PS50089">
    <property type="entry name" value="ZF_RING_2"/>
    <property type="match status" value="1"/>
</dbReference>
<dbReference type="GO" id="GO:0005680">
    <property type="term" value="C:anaphase-promoting complex"/>
    <property type="evidence" value="ECO:0007669"/>
    <property type="project" value="InterPro"/>
</dbReference>
<dbReference type="GO" id="GO:0061630">
    <property type="term" value="F:ubiquitin protein ligase activity"/>
    <property type="evidence" value="ECO:0007669"/>
    <property type="project" value="InterPro"/>
</dbReference>
<evidence type="ECO:0000256" key="10">
    <source>
        <dbReference type="ARBA" id="ARBA00023136"/>
    </source>
</evidence>
<feature type="transmembrane region" description="Helical" evidence="12">
    <location>
        <begin position="476"/>
        <end position="494"/>
    </location>
</feature>
<dbReference type="Gene3D" id="3.30.40.10">
    <property type="entry name" value="Zinc/RING finger domain, C3HC4 (zinc finger)"/>
    <property type="match status" value="1"/>
</dbReference>
<dbReference type="InterPro" id="IPR050495">
    <property type="entry name" value="ATG22/LtaA_families"/>
</dbReference>
<evidence type="ECO:0000256" key="3">
    <source>
        <dbReference type="ARBA" id="ARBA00022448"/>
    </source>
</evidence>
<dbReference type="CDD" id="cd17483">
    <property type="entry name" value="MFS_Atg22_like"/>
    <property type="match status" value="1"/>
</dbReference>
<evidence type="ECO:0000256" key="12">
    <source>
        <dbReference type="RuleBase" id="RU363073"/>
    </source>
</evidence>
<evidence type="ECO:0000313" key="14">
    <source>
        <dbReference type="EMBL" id="CAG8451447.1"/>
    </source>
</evidence>
<keyword evidence="9 12" id="KW-1133">Transmembrane helix</keyword>
<dbReference type="Pfam" id="PF12861">
    <property type="entry name" value="zf-ANAPC11"/>
    <property type="match status" value="1"/>
</dbReference>
<dbReference type="AlphaFoldDB" id="A0A9N8VJ20"/>
<evidence type="ECO:0000256" key="8">
    <source>
        <dbReference type="ARBA" id="ARBA00022970"/>
    </source>
</evidence>
<keyword evidence="11" id="KW-0479">Metal-binding</keyword>
<dbReference type="GO" id="GO:0006914">
    <property type="term" value="P:autophagy"/>
    <property type="evidence" value="ECO:0007669"/>
    <property type="project" value="UniProtKB-KW"/>
</dbReference>
<dbReference type="CDD" id="cd16456">
    <property type="entry name" value="RING-H2_APC11"/>
    <property type="match status" value="1"/>
</dbReference>
<keyword evidence="3 12" id="KW-0813">Transport</keyword>
<dbReference type="GO" id="GO:0031145">
    <property type="term" value="P:anaphase-promoting complex-dependent catabolic process"/>
    <property type="evidence" value="ECO:0007669"/>
    <property type="project" value="InterPro"/>
</dbReference>
<dbReference type="OrthoDB" id="192733at2759"/>
<dbReference type="GO" id="GO:0005774">
    <property type="term" value="C:vacuolar membrane"/>
    <property type="evidence" value="ECO:0007669"/>
    <property type="project" value="UniProtKB-SubCell"/>
</dbReference>
<evidence type="ECO:0000259" key="13">
    <source>
        <dbReference type="PROSITE" id="PS50089"/>
    </source>
</evidence>
<dbReference type="InterPro" id="IPR044738">
    <property type="entry name" value="Atg22"/>
</dbReference>
<keyword evidence="8 12" id="KW-0029">Amino-acid transport</keyword>
<feature type="transmembrane region" description="Helical" evidence="12">
    <location>
        <begin position="379"/>
        <end position="397"/>
    </location>
</feature>
<dbReference type="PANTHER" id="PTHR23519:SF1">
    <property type="entry name" value="AUTOPHAGY-RELATED PROTEIN 22"/>
    <property type="match status" value="1"/>
</dbReference>
<dbReference type="SUPFAM" id="SSF57850">
    <property type="entry name" value="RING/U-box"/>
    <property type="match status" value="1"/>
</dbReference>
<reference evidence="14" key="1">
    <citation type="submission" date="2021-06" db="EMBL/GenBank/DDBJ databases">
        <authorList>
            <person name="Kallberg Y."/>
            <person name="Tangrot J."/>
            <person name="Rosling A."/>
        </authorList>
    </citation>
    <scope>NUCLEOTIDE SEQUENCE</scope>
    <source>
        <strain evidence="14">AZ414A</strain>
    </source>
</reference>
<evidence type="ECO:0000256" key="4">
    <source>
        <dbReference type="ARBA" id="ARBA00022554"/>
    </source>
</evidence>
<comment type="function">
    <text evidence="12">Vacuolar effluxer which mediate the efflux of amino acids resulting from autophagic degradation. The release of autophagic amino acids allows the maintenance of protein synthesis and viability during nitrogen starvation.</text>
</comment>
<dbReference type="GO" id="GO:0012505">
    <property type="term" value="C:endomembrane system"/>
    <property type="evidence" value="ECO:0007669"/>
    <property type="project" value="UniProtKB-SubCell"/>
</dbReference>
<dbReference type="Proteomes" id="UP000789706">
    <property type="component" value="Unassembled WGS sequence"/>
</dbReference>
<comment type="caution">
    <text evidence="12">Lacks conserved residue(s) required for the propagation of feature annotation.</text>
</comment>
<dbReference type="InterPro" id="IPR013083">
    <property type="entry name" value="Znf_RING/FYVE/PHD"/>
</dbReference>
<dbReference type="GO" id="GO:0097602">
    <property type="term" value="F:cullin family protein binding"/>
    <property type="evidence" value="ECO:0007669"/>
    <property type="project" value="InterPro"/>
</dbReference>
<keyword evidence="7" id="KW-0131">Cell cycle</keyword>
<proteinExistence type="inferred from homology"/>
<evidence type="ECO:0000256" key="7">
    <source>
        <dbReference type="ARBA" id="ARBA00022776"/>
    </source>
</evidence>
<keyword evidence="4 12" id="KW-0926">Vacuole</keyword>
<feature type="transmembrane region" description="Helical" evidence="12">
    <location>
        <begin position="246"/>
        <end position="265"/>
    </location>
</feature>
<name>A0A9N8VJ20_9GLOM</name>
<feature type="transmembrane region" description="Helical" evidence="12">
    <location>
        <begin position="271"/>
        <end position="293"/>
    </location>
</feature>
<evidence type="ECO:0000256" key="6">
    <source>
        <dbReference type="ARBA" id="ARBA00022692"/>
    </source>
</evidence>
<feature type="transmembrane region" description="Helical" evidence="12">
    <location>
        <begin position="146"/>
        <end position="174"/>
    </location>
</feature>
<comment type="subcellular location">
    <subcellularLocation>
        <location evidence="1">Endomembrane system</location>
        <topology evidence="1">Multi-pass membrane protein</topology>
    </subcellularLocation>
    <subcellularLocation>
        <location evidence="12">Vacuole membrane</location>
        <topology evidence="12">Multi-pass membrane protein</topology>
    </subcellularLocation>
</comment>
<feature type="transmembrane region" description="Helical" evidence="12">
    <location>
        <begin position="447"/>
        <end position="470"/>
    </location>
</feature>
<dbReference type="InterPro" id="IPR036259">
    <property type="entry name" value="MFS_trans_sf"/>
</dbReference>
<accession>A0A9N8VJ20</accession>
<evidence type="ECO:0000256" key="9">
    <source>
        <dbReference type="ARBA" id="ARBA00022989"/>
    </source>
</evidence>
<evidence type="ECO:0000256" key="1">
    <source>
        <dbReference type="ARBA" id="ARBA00004127"/>
    </source>
</evidence>
<protein>
    <recommendedName>
        <fullName evidence="12">Autophagy-related protein</fullName>
    </recommendedName>
</protein>
<evidence type="ECO:0000256" key="11">
    <source>
        <dbReference type="PROSITE-ProRule" id="PRU00175"/>
    </source>
</evidence>
<keyword evidence="10 12" id="KW-0472">Membrane</keyword>
<comment type="caution">
    <text evidence="14">The sequence shown here is derived from an EMBL/GenBank/DDBJ whole genome shotgun (WGS) entry which is preliminary data.</text>
</comment>
<dbReference type="EMBL" id="CAJVPK010000112">
    <property type="protein sequence ID" value="CAG8451447.1"/>
    <property type="molecule type" value="Genomic_DNA"/>
</dbReference>
<organism evidence="14 15">
    <name type="scientific">Diversispora eburnea</name>
    <dbReference type="NCBI Taxonomy" id="1213867"/>
    <lineage>
        <taxon>Eukaryota</taxon>
        <taxon>Fungi</taxon>
        <taxon>Fungi incertae sedis</taxon>
        <taxon>Mucoromycota</taxon>
        <taxon>Glomeromycotina</taxon>
        <taxon>Glomeromycetes</taxon>
        <taxon>Diversisporales</taxon>
        <taxon>Diversisporaceae</taxon>
        <taxon>Diversispora</taxon>
    </lineage>
</organism>
<feature type="transmembrane region" description="Helical" evidence="12">
    <location>
        <begin position="121"/>
        <end position="140"/>
    </location>
</feature>
<keyword evidence="15" id="KW-1185">Reference proteome</keyword>
<sequence length="617" mass="69645">MTPESDTEIELDNDELSEIQEIEEPILIYAIVSISSFIPVILENFSSQEGVLNTDYTTPCKNATLTLQSSEKIRCVVNLFNIMWIDTASFSLYAFSISVILQAITAISIGSISDHENMRKILLLSFAFVGSISAMLFLFVQSNIFLLVAILAIMGNVCFGSAFVCFNGFLPVLVRNHPDVIKITQKIKSYDDERSHLILQSSSSTNSLLLLVEEEEVSEDPKLNKLLEDLTKTQDSISTHISSRGIASGYFGGIILLIICLIIAFHLKSSIFSLQIGIFLSGAWWFIFSILVAKWLQPRPGPPLFTSALFKDEEEVAIVRGGELRGGELSEGELSEGELIEAELIEEIEKVRKLRWIDYIFFSWQRLWKTINHAKELKMTFRFLMAWFFISDVALLFAKTTLNFENAGLIIITLIVPIAGLLGTIIFPKLQRRSFFHKFQTKQMIILLTIMLLFIPIYGCLGFFLPFGGLKSQTELYFLAIWFGLVIGPIQGYCRTLFGEFVPKGRETEFFALYAVTDKGSSWLGPTLSNNKKYFNNLSWNSVAIWKWDVPNEEVCGICRVAFDGCCSTCKTPGDDCPLIWGECSHVFHMHCLLRWLATEGSRGQCPMDRKSWVTAK</sequence>
<gene>
    <name evidence="14" type="ORF">DEBURN_LOCUS2159</name>
</gene>
<evidence type="ECO:0000313" key="15">
    <source>
        <dbReference type="Proteomes" id="UP000789706"/>
    </source>
</evidence>
<keyword evidence="6 12" id="KW-0812">Transmembrane</keyword>
<dbReference type="GO" id="GO:0032974">
    <property type="term" value="P:amino acid transmembrane export from vacuole"/>
    <property type="evidence" value="ECO:0007669"/>
    <property type="project" value="InterPro"/>
</dbReference>
<keyword evidence="5" id="KW-0132">Cell division</keyword>
<feature type="transmembrane region" description="Helical" evidence="12">
    <location>
        <begin position="409"/>
        <end position="427"/>
    </location>
</feature>
<dbReference type="InterPro" id="IPR024671">
    <property type="entry name" value="Atg22-like"/>
</dbReference>
<comment type="similarity">
    <text evidence="2 12">Belongs to the ATG22 family.</text>
</comment>
<keyword evidence="11" id="KW-0862">Zinc</keyword>
<dbReference type="InterPro" id="IPR024991">
    <property type="entry name" value="RING-H2_APC11"/>
</dbReference>
<dbReference type="Gene3D" id="1.20.1250.20">
    <property type="entry name" value="MFS general substrate transporter like domains"/>
    <property type="match status" value="2"/>
</dbReference>
<feature type="transmembrane region" description="Helical" evidence="12">
    <location>
        <begin position="90"/>
        <end position="109"/>
    </location>
</feature>
<feature type="domain" description="RING-type" evidence="13">
    <location>
        <begin position="567"/>
        <end position="610"/>
    </location>
</feature>
<dbReference type="GO" id="GO:0008270">
    <property type="term" value="F:zinc ion binding"/>
    <property type="evidence" value="ECO:0007669"/>
    <property type="project" value="UniProtKB-KW"/>
</dbReference>
<evidence type="ECO:0000256" key="2">
    <source>
        <dbReference type="ARBA" id="ARBA00006978"/>
    </source>
</evidence>
<keyword evidence="11" id="KW-0863">Zinc-finger</keyword>
<keyword evidence="12" id="KW-0072">Autophagy</keyword>